<dbReference type="EMBL" id="JAPDRQ010000026">
    <property type="protein sequence ID" value="KAJ9661047.1"/>
    <property type="molecule type" value="Genomic_DNA"/>
</dbReference>
<comment type="caution">
    <text evidence="1">The sequence shown here is derived from an EMBL/GenBank/DDBJ whole genome shotgun (WGS) entry which is preliminary data.</text>
</comment>
<name>A0ACC3AEW8_9EURO</name>
<reference evidence="1" key="1">
    <citation type="submission" date="2022-10" db="EMBL/GenBank/DDBJ databases">
        <title>Culturing micro-colonial fungi from biological soil crusts in the Mojave desert and describing Neophaeococcomyces mojavensis, and introducing the new genera and species Taxawa tesnikishii.</title>
        <authorList>
            <person name="Kurbessoian T."/>
            <person name="Stajich J.E."/>
        </authorList>
    </citation>
    <scope>NUCLEOTIDE SEQUENCE</scope>
    <source>
        <strain evidence="1">JES_112</strain>
    </source>
</reference>
<proteinExistence type="predicted"/>
<protein>
    <submittedName>
        <fullName evidence="1">Uncharacterized protein</fullName>
    </submittedName>
</protein>
<dbReference type="Proteomes" id="UP001172386">
    <property type="component" value="Unassembled WGS sequence"/>
</dbReference>
<evidence type="ECO:0000313" key="2">
    <source>
        <dbReference type="Proteomes" id="UP001172386"/>
    </source>
</evidence>
<accession>A0ACC3AEW8</accession>
<evidence type="ECO:0000313" key="1">
    <source>
        <dbReference type="EMBL" id="KAJ9661047.1"/>
    </source>
</evidence>
<gene>
    <name evidence="1" type="ORF">H2198_002206</name>
</gene>
<sequence>MTNDKMEEFIKGEAIIEDVEPQVFVLLAKFAYKGLCGAGDGAQQSKKTQYAFRFSMPDLRVHGYSHEELGDWFELHGSFNSPVGNIIIHAKLYVLADKYMVRHLPTICLHKLHNILLTFEITDETVNDVVELIVYTYSNTPADGVCTDRPSDKLRNLVIAFAAENGKQLTKYPVFKQMLAVGGD</sequence>
<organism evidence="1 2">
    <name type="scientific">Neophaeococcomyces mojaviensis</name>
    <dbReference type="NCBI Taxonomy" id="3383035"/>
    <lineage>
        <taxon>Eukaryota</taxon>
        <taxon>Fungi</taxon>
        <taxon>Dikarya</taxon>
        <taxon>Ascomycota</taxon>
        <taxon>Pezizomycotina</taxon>
        <taxon>Eurotiomycetes</taxon>
        <taxon>Chaetothyriomycetidae</taxon>
        <taxon>Chaetothyriales</taxon>
        <taxon>Chaetothyriales incertae sedis</taxon>
        <taxon>Neophaeococcomyces</taxon>
    </lineage>
</organism>
<keyword evidence="2" id="KW-1185">Reference proteome</keyword>